<sequence>MLGNLNRARSQITSFSQLDSEEEVTEEPRQRRPGCYHSKLPRHPVTFTSPARLVMTQTMYKRCHEEHYYMYMSPWPTPMRKKWPLRELTG</sequence>
<evidence type="ECO:0000256" key="1">
    <source>
        <dbReference type="SAM" id="MobiDB-lite"/>
    </source>
</evidence>
<feature type="compositionally biased region" description="Basic residues" evidence="1">
    <location>
        <begin position="31"/>
        <end position="42"/>
    </location>
</feature>
<dbReference type="Proteomes" id="UP001283361">
    <property type="component" value="Unassembled WGS sequence"/>
</dbReference>
<evidence type="ECO:0000313" key="2">
    <source>
        <dbReference type="EMBL" id="KAK3696947.1"/>
    </source>
</evidence>
<evidence type="ECO:0000313" key="3">
    <source>
        <dbReference type="Proteomes" id="UP001283361"/>
    </source>
</evidence>
<feature type="region of interest" description="Disordered" evidence="1">
    <location>
        <begin position="1"/>
        <end position="43"/>
    </location>
</feature>
<organism evidence="2 3">
    <name type="scientific">Elysia crispata</name>
    <name type="common">lettuce slug</name>
    <dbReference type="NCBI Taxonomy" id="231223"/>
    <lineage>
        <taxon>Eukaryota</taxon>
        <taxon>Metazoa</taxon>
        <taxon>Spiralia</taxon>
        <taxon>Lophotrochozoa</taxon>
        <taxon>Mollusca</taxon>
        <taxon>Gastropoda</taxon>
        <taxon>Heterobranchia</taxon>
        <taxon>Euthyneura</taxon>
        <taxon>Panpulmonata</taxon>
        <taxon>Sacoglossa</taxon>
        <taxon>Placobranchoidea</taxon>
        <taxon>Plakobranchidae</taxon>
        <taxon>Elysia</taxon>
    </lineage>
</organism>
<name>A0AAE1CIR6_9GAST</name>
<reference evidence="2" key="1">
    <citation type="journal article" date="2023" name="G3 (Bethesda)">
        <title>A reference genome for the long-term kleptoplast-retaining sea slug Elysia crispata morphotype clarki.</title>
        <authorList>
            <person name="Eastman K.E."/>
            <person name="Pendleton A.L."/>
            <person name="Shaikh M.A."/>
            <person name="Suttiyut T."/>
            <person name="Ogas R."/>
            <person name="Tomko P."/>
            <person name="Gavelis G."/>
            <person name="Widhalm J.R."/>
            <person name="Wisecaver J.H."/>
        </authorList>
    </citation>
    <scope>NUCLEOTIDE SEQUENCE</scope>
    <source>
        <strain evidence="2">ECLA1</strain>
    </source>
</reference>
<comment type="caution">
    <text evidence="2">The sequence shown here is derived from an EMBL/GenBank/DDBJ whole genome shotgun (WGS) entry which is preliminary data.</text>
</comment>
<accession>A0AAE1CIR6</accession>
<gene>
    <name evidence="2" type="ORF">RRG08_023140</name>
</gene>
<dbReference type="AlphaFoldDB" id="A0AAE1CIR6"/>
<proteinExistence type="predicted"/>
<dbReference type="EMBL" id="JAWDGP010008026">
    <property type="protein sequence ID" value="KAK3696947.1"/>
    <property type="molecule type" value="Genomic_DNA"/>
</dbReference>
<keyword evidence="3" id="KW-1185">Reference proteome</keyword>
<protein>
    <submittedName>
        <fullName evidence="2">Uncharacterized protein</fullName>
    </submittedName>
</protein>
<feature type="compositionally biased region" description="Polar residues" evidence="1">
    <location>
        <begin position="7"/>
        <end position="18"/>
    </location>
</feature>